<proteinExistence type="inferred from homology"/>
<keyword evidence="3" id="KW-0732">Signal</keyword>
<dbReference type="PANTHER" id="PTHR11559">
    <property type="entry name" value="CARBOXYLESTERASE"/>
    <property type="match status" value="1"/>
</dbReference>
<dbReference type="EMBL" id="CP024923">
    <property type="protein sequence ID" value="ATY30655.1"/>
    <property type="molecule type" value="Genomic_DNA"/>
</dbReference>
<organism evidence="5 6">
    <name type="scientific">Sphingomonas psychrotolerans</name>
    <dbReference type="NCBI Taxonomy" id="1327635"/>
    <lineage>
        <taxon>Bacteria</taxon>
        <taxon>Pseudomonadati</taxon>
        <taxon>Pseudomonadota</taxon>
        <taxon>Alphaproteobacteria</taxon>
        <taxon>Sphingomonadales</taxon>
        <taxon>Sphingomonadaceae</taxon>
        <taxon>Sphingomonas</taxon>
    </lineage>
</organism>
<reference evidence="5 6" key="1">
    <citation type="submission" date="2017-11" db="EMBL/GenBank/DDBJ databases">
        <title>Complete genome sequence of Sphingomonas sp. Strain Cra20, a psychrotolerant potential plant growth promoting rhizobacteria.</title>
        <authorList>
            <person name="Luo Y."/>
        </authorList>
    </citation>
    <scope>NUCLEOTIDE SEQUENCE [LARGE SCALE GENOMIC DNA]</scope>
    <source>
        <strain evidence="5 6">Cra20</strain>
    </source>
</reference>
<dbReference type="InterPro" id="IPR002018">
    <property type="entry name" value="CarbesteraseB"/>
</dbReference>
<dbReference type="KEGG" id="sphc:CVN68_00480"/>
<dbReference type="Pfam" id="PF00135">
    <property type="entry name" value="COesterase"/>
    <property type="match status" value="1"/>
</dbReference>
<dbReference type="RefSeq" id="WP_100280470.1">
    <property type="nucleotide sequence ID" value="NZ_CP024923.1"/>
</dbReference>
<dbReference type="InterPro" id="IPR019826">
    <property type="entry name" value="Carboxylesterase_B_AS"/>
</dbReference>
<dbReference type="Proteomes" id="UP000229081">
    <property type="component" value="Chromosome"/>
</dbReference>
<evidence type="ECO:0000256" key="1">
    <source>
        <dbReference type="ARBA" id="ARBA00005964"/>
    </source>
</evidence>
<keyword evidence="2 3" id="KW-0378">Hydrolase</keyword>
<dbReference type="PROSITE" id="PS00122">
    <property type="entry name" value="CARBOXYLESTERASE_B_1"/>
    <property type="match status" value="1"/>
</dbReference>
<accession>A0A2K8M9U7</accession>
<evidence type="ECO:0000313" key="6">
    <source>
        <dbReference type="Proteomes" id="UP000229081"/>
    </source>
</evidence>
<evidence type="ECO:0000313" key="5">
    <source>
        <dbReference type="EMBL" id="ATY30655.1"/>
    </source>
</evidence>
<keyword evidence="6" id="KW-1185">Reference proteome</keyword>
<dbReference type="SUPFAM" id="SSF53474">
    <property type="entry name" value="alpha/beta-Hydrolases"/>
    <property type="match status" value="1"/>
</dbReference>
<dbReference type="Gene3D" id="3.40.50.1820">
    <property type="entry name" value="alpha/beta hydrolase"/>
    <property type="match status" value="1"/>
</dbReference>
<dbReference type="InterPro" id="IPR050309">
    <property type="entry name" value="Type-B_Carboxylest/Lipase"/>
</dbReference>
<feature type="chain" id="PRO_5014490049" description="Carboxylic ester hydrolase" evidence="3">
    <location>
        <begin position="21"/>
        <end position="546"/>
    </location>
</feature>
<dbReference type="InterPro" id="IPR029058">
    <property type="entry name" value="AB_hydrolase_fold"/>
</dbReference>
<dbReference type="InterPro" id="IPR019819">
    <property type="entry name" value="Carboxylesterase_B_CS"/>
</dbReference>
<evidence type="ECO:0000256" key="2">
    <source>
        <dbReference type="ARBA" id="ARBA00022801"/>
    </source>
</evidence>
<gene>
    <name evidence="5" type="ORF">CVN68_00480</name>
</gene>
<protein>
    <recommendedName>
        <fullName evidence="3">Carboxylic ester hydrolase</fullName>
        <ecNumber evidence="3">3.1.1.-</ecNumber>
    </recommendedName>
</protein>
<evidence type="ECO:0000256" key="3">
    <source>
        <dbReference type="RuleBase" id="RU361235"/>
    </source>
</evidence>
<sequence>MKLHYLACAALALGASPALAQGPIVDAPSGSVRGTLDGSIRTFKGIPYAVPPTGGMRWRPPAPMQSWKGVRDAAKFGAACVQPQGKTLSVYSPAEPLPVSEDCLTLNIWAPADAKRAPVFFWIHGGALTTGSSREAMYDGKRLAGQGVIVVSINYRLGVLGWLAHPALSAESPQKVSGNYGLLDQMAALAWVKHNIAAFGGDPANVTIAGESAGGLSVLFLMQSPLARGTFAKAVAQSAYMVSMPELKKSAYGAPSAEAVGQMLAAGVQAPDVVALRGMDGQTLTDGAAKLGFFPFGVVDGLVLPEQMVATFDKGRQAPVPILAGFNQGEIRSLMMLAPKAPGSAADYEKAIRERYGAFADAFLRLYPAADYKESILATTRDALYGWTAERLVRKQTALGQPAYLYLFDHGTPATAAGGLHAFHASELPYVFGTFDGTPPRWPKVPESDRPLSDAMIDYWASFAKSGKTDQGWPAYGDARNYMHFADTPQAKAGLMPGMYEQYEAVVCRRRAAGVAWNWNVGLASPPLPPKAAGCDQADAAIPAPG</sequence>
<dbReference type="EC" id="3.1.1.-" evidence="3"/>
<feature type="domain" description="Carboxylesterase type B" evidence="4">
    <location>
        <begin position="22"/>
        <end position="492"/>
    </location>
</feature>
<dbReference type="OrthoDB" id="9775851at2"/>
<name>A0A2K8M9U7_9SPHN</name>
<comment type="similarity">
    <text evidence="1 3">Belongs to the type-B carboxylesterase/lipase family.</text>
</comment>
<dbReference type="PROSITE" id="PS00941">
    <property type="entry name" value="CARBOXYLESTERASE_B_2"/>
    <property type="match status" value="1"/>
</dbReference>
<feature type="signal peptide" evidence="3">
    <location>
        <begin position="1"/>
        <end position="20"/>
    </location>
</feature>
<dbReference type="AlphaFoldDB" id="A0A2K8M9U7"/>
<dbReference type="GO" id="GO:0016787">
    <property type="term" value="F:hydrolase activity"/>
    <property type="evidence" value="ECO:0007669"/>
    <property type="project" value="UniProtKB-KW"/>
</dbReference>
<evidence type="ECO:0000259" key="4">
    <source>
        <dbReference type="Pfam" id="PF00135"/>
    </source>
</evidence>